<dbReference type="SUPFAM" id="SSF48452">
    <property type="entry name" value="TPR-like"/>
    <property type="match status" value="1"/>
</dbReference>
<dbReference type="InterPro" id="IPR000315">
    <property type="entry name" value="Znf_B-box"/>
</dbReference>
<evidence type="ECO:0000259" key="9">
    <source>
        <dbReference type="PROSITE" id="PS51468"/>
    </source>
</evidence>
<evidence type="ECO:0000256" key="4">
    <source>
        <dbReference type="PROSITE-ProRule" id="PRU00228"/>
    </source>
</evidence>
<evidence type="ECO:0000256" key="6">
    <source>
        <dbReference type="SAM" id="MobiDB-lite"/>
    </source>
</evidence>
<dbReference type="SUPFAM" id="SSF57850">
    <property type="entry name" value="RING/U-box"/>
    <property type="match status" value="2"/>
</dbReference>
<dbReference type="PROSITE" id="PS51468">
    <property type="entry name" value="VIT"/>
    <property type="match status" value="1"/>
</dbReference>
<dbReference type="PANTHER" id="PTHR20930">
    <property type="entry name" value="OVARIAN CARCINOMA ANTIGEN CA125-RELATED"/>
    <property type="match status" value="1"/>
</dbReference>
<keyword evidence="5" id="KW-0175">Coiled coil</keyword>
<feature type="domain" description="VIT" evidence="9">
    <location>
        <begin position="15"/>
        <end position="146"/>
    </location>
</feature>
<evidence type="ECO:0000256" key="3">
    <source>
        <dbReference type="ARBA" id="ARBA00022833"/>
    </source>
</evidence>
<evidence type="ECO:0000259" key="7">
    <source>
        <dbReference type="PROSITE" id="PS50119"/>
    </source>
</evidence>
<dbReference type="Gene3D" id="1.25.40.10">
    <property type="entry name" value="Tetratricopeptide repeat domain"/>
    <property type="match status" value="1"/>
</dbReference>
<accession>A0A814P5C6</accession>
<feature type="coiled-coil region" evidence="5">
    <location>
        <begin position="1070"/>
        <end position="1097"/>
    </location>
</feature>
<dbReference type="PROSITE" id="PS01357">
    <property type="entry name" value="ZF_ZZ_1"/>
    <property type="match status" value="1"/>
</dbReference>
<dbReference type="InterPro" id="IPR011990">
    <property type="entry name" value="TPR-like_helical_dom_sf"/>
</dbReference>
<name>A0A814P5C6_9BILA</name>
<evidence type="ECO:0000313" key="11">
    <source>
        <dbReference type="EMBL" id="CAF4068515.1"/>
    </source>
</evidence>
<keyword evidence="3" id="KW-0862">Zinc</keyword>
<evidence type="ECO:0000259" key="8">
    <source>
        <dbReference type="PROSITE" id="PS50135"/>
    </source>
</evidence>
<dbReference type="Proteomes" id="UP000663860">
    <property type="component" value="Unassembled WGS sequence"/>
</dbReference>
<feature type="region of interest" description="Disordered" evidence="6">
    <location>
        <begin position="725"/>
        <end position="751"/>
    </location>
</feature>
<dbReference type="PROSITE" id="PS50119">
    <property type="entry name" value="ZF_BBOX"/>
    <property type="match status" value="1"/>
</dbReference>
<proteinExistence type="predicted"/>
<evidence type="ECO:0000313" key="10">
    <source>
        <dbReference type="EMBL" id="CAF1101701.1"/>
    </source>
</evidence>
<dbReference type="InterPro" id="IPR013694">
    <property type="entry name" value="VIT"/>
</dbReference>
<gene>
    <name evidence="10" type="ORF">IZO911_LOCUS23081</name>
    <name evidence="11" type="ORF">KXQ929_LOCUS32593</name>
</gene>
<evidence type="ECO:0000256" key="2">
    <source>
        <dbReference type="ARBA" id="ARBA00022771"/>
    </source>
</evidence>
<organism evidence="10 12">
    <name type="scientific">Adineta steineri</name>
    <dbReference type="NCBI Taxonomy" id="433720"/>
    <lineage>
        <taxon>Eukaryota</taxon>
        <taxon>Metazoa</taxon>
        <taxon>Spiralia</taxon>
        <taxon>Gnathifera</taxon>
        <taxon>Rotifera</taxon>
        <taxon>Eurotatoria</taxon>
        <taxon>Bdelloidea</taxon>
        <taxon>Adinetida</taxon>
        <taxon>Adinetidae</taxon>
        <taxon>Adineta</taxon>
    </lineage>
</organism>
<dbReference type="Pfam" id="PF08487">
    <property type="entry name" value="VIT"/>
    <property type="match status" value="1"/>
</dbReference>
<dbReference type="EMBL" id="CAJOBB010003982">
    <property type="protein sequence ID" value="CAF4068515.1"/>
    <property type="molecule type" value="Genomic_DNA"/>
</dbReference>
<feature type="domain" description="ZZ-type" evidence="8">
    <location>
        <begin position="1112"/>
        <end position="1166"/>
    </location>
</feature>
<dbReference type="EMBL" id="CAJNOE010000263">
    <property type="protein sequence ID" value="CAF1101701.1"/>
    <property type="molecule type" value="Genomic_DNA"/>
</dbReference>
<dbReference type="CDD" id="cd02338">
    <property type="entry name" value="ZZ_PCMF_like"/>
    <property type="match status" value="1"/>
</dbReference>
<reference evidence="10" key="1">
    <citation type="submission" date="2021-02" db="EMBL/GenBank/DDBJ databases">
        <authorList>
            <person name="Nowell W R."/>
        </authorList>
    </citation>
    <scope>NUCLEOTIDE SEQUENCE</scope>
</reference>
<dbReference type="PANTHER" id="PTHR20930:SF0">
    <property type="entry name" value="PROTEIN ILRUN"/>
    <property type="match status" value="1"/>
</dbReference>
<dbReference type="Proteomes" id="UP000663868">
    <property type="component" value="Unassembled WGS sequence"/>
</dbReference>
<dbReference type="SMART" id="SM00291">
    <property type="entry name" value="ZnF_ZZ"/>
    <property type="match status" value="2"/>
</dbReference>
<dbReference type="PROSITE" id="PS50135">
    <property type="entry name" value="ZF_ZZ_2"/>
    <property type="match status" value="1"/>
</dbReference>
<dbReference type="Pfam" id="PF00569">
    <property type="entry name" value="ZZ"/>
    <property type="match status" value="1"/>
</dbReference>
<evidence type="ECO:0000256" key="5">
    <source>
        <dbReference type="SAM" id="Coils"/>
    </source>
</evidence>
<dbReference type="InterPro" id="IPR043145">
    <property type="entry name" value="Znf_ZZ_sf"/>
</dbReference>
<feature type="compositionally biased region" description="Low complexity" evidence="6">
    <location>
        <begin position="725"/>
        <end position="744"/>
    </location>
</feature>
<protein>
    <submittedName>
        <fullName evidence="10">Uncharacterized protein</fullName>
    </submittedName>
</protein>
<keyword evidence="1" id="KW-0479">Metal-binding</keyword>
<comment type="caution">
    <text evidence="10">The sequence shown here is derived from an EMBL/GenBank/DDBJ whole genome shotgun (WGS) entry which is preliminary data.</text>
</comment>
<keyword evidence="2 4" id="KW-0863">Zinc-finger</keyword>
<sequence>MASATSRTIFPMFFGRHPDKLSDGASTPLKLIRLQIEQKVNGNFPLIHQIATTMTFKNTHNIILEGAFEFTLPEKATICGYGLDVDGVIVDGVVVEKQTARIIFEKEVRKRIDPGFVELVTGNIFRTRVYPIEPQKTRTVRVIYQDQAIANNNDLLYQIPIQFQTQLESLDIVLTCFDQATTAKPNFVINSNQINSNFPQFISKENGQYTAEWHLSNVQPSENGDQTLSYIIPNSLKPILSAVEKDPTIGAYFTISCALPVPTERRIDQLDLPSKTICILWDASLSRSDARDKRLVELNALKQIFDIWLTRMKQIEIILIIFRNDMEEQKLFYLQSDNWNVLMKIFEALPYDGATNLSQLSSINVPRTTDYYFLISDCISTINNDSMIENFYSNFKAPVWIFNGNHLHEPYDMDFINYLTQYNSYGGGYLNREKLELNSNDLINLIETIQIKYIKLHSNSTVQQIYPSNSISIPLNSERFLLVGQIPNPLPNSIQLELEFSLNTQNSRVSITLDIPLNESNHFGLIRRLWAQQKLNELNAFKDKYKSDILSLGLEYSLVSQFTSLLVLESLQQHLQYHICPAKTRLALYNQYMQYKTKENDQKTNNLSQLLQQWNQKCQWYDRIITDIDRHRAYLPRNTVTPHPHSQLFAFAAPTPSPVVRFGAATNTATVPTFAFGAPTSVTTSSPFGFGAATTSTAPLGGFKLGATPPAMNSNTFSSTIFGSSSQQQQISTSTNVSKESSLSKTEESSTIHINEYNPQSSYITRLSSSNDRNSAYAIYLDERTLNRQSASFYFDIASYFFSTKSFSSILDQFNQKQEIIQTTDHKSIEYGLRILTNILELELESPQLYRTVAYKLMELQQWNLALSICRKIYLLRSDEPQSLRDLALVLIELGEYNQALEYLKQILTQIWDERFQTIQTIVLLDLNRLLILMNQTTPVIDFRFVRHLPVDIRIVIQWDTPDTLIQLSIKEPTGQVCCNHNGSSQTDIGGYITKISFQSPYPVEYLLRQAIDGIYSISLTYLRNAQHTLTGVTTVLVYIYKYFGSINEEKQIQTVRLTDYNQTIDVGQIEFGNSDLAKLKDELQKTKDECHRLQNQLMINKLQPIQSSIQHLNVTCDGCFTTPIIGDRYKCLFCPNIDFCQNCKSLTNLQHDSNHPLLYMHDSTLFASSIFLQNISQISHTNAQCTSCTMLPIIGIRYYCVTCKINLCEKCEFLGLHDISHQRLKIIYPQ</sequence>
<dbReference type="InterPro" id="IPR000433">
    <property type="entry name" value="Znf_ZZ"/>
</dbReference>
<evidence type="ECO:0000256" key="1">
    <source>
        <dbReference type="ARBA" id="ARBA00022723"/>
    </source>
</evidence>
<dbReference type="Gene3D" id="3.30.60.90">
    <property type="match status" value="2"/>
</dbReference>
<dbReference type="GO" id="GO:0008270">
    <property type="term" value="F:zinc ion binding"/>
    <property type="evidence" value="ECO:0007669"/>
    <property type="project" value="UniProtKB-KW"/>
</dbReference>
<evidence type="ECO:0000313" key="12">
    <source>
        <dbReference type="Proteomes" id="UP000663860"/>
    </source>
</evidence>
<feature type="domain" description="B box-type" evidence="7">
    <location>
        <begin position="1181"/>
        <end position="1227"/>
    </location>
</feature>
<dbReference type="AlphaFoldDB" id="A0A814P5C6"/>